<evidence type="ECO:0000256" key="2">
    <source>
        <dbReference type="ARBA" id="ARBA00023146"/>
    </source>
</evidence>
<accession>A0A1G2U1B5</accession>
<dbReference type="SUPFAM" id="SSF55681">
    <property type="entry name" value="Class II aaRS and biotin synthetases"/>
    <property type="match status" value="1"/>
</dbReference>
<dbReference type="Proteomes" id="UP000179283">
    <property type="component" value="Unassembled WGS sequence"/>
</dbReference>
<feature type="compositionally biased region" description="Basic residues" evidence="4">
    <location>
        <begin position="1"/>
        <end position="16"/>
    </location>
</feature>
<dbReference type="GO" id="GO:0006427">
    <property type="term" value="P:histidyl-tRNA aminoacylation"/>
    <property type="evidence" value="ECO:0007669"/>
    <property type="project" value="TreeGrafter"/>
</dbReference>
<organism evidence="6 7">
    <name type="scientific">Candidatus Zambryskibacteria bacterium RIFCSPLOWO2_01_FULL_43_17</name>
    <dbReference type="NCBI Taxonomy" id="1802760"/>
    <lineage>
        <taxon>Bacteria</taxon>
        <taxon>Candidatus Zambryskiibacteriota</taxon>
    </lineage>
</organism>
<comment type="caution">
    <text evidence="6">The sequence shown here is derived from an EMBL/GenBank/DDBJ whole genome shotgun (WGS) entry which is preliminary data.</text>
</comment>
<dbReference type="InterPro" id="IPR004154">
    <property type="entry name" value="Anticodon-bd"/>
</dbReference>
<sequence length="401" mass="45394">MKSSKSKVRDAKRKVSKATEKKSFDRPTLIALSYGFSPADSPQISKKDFDNYRNFDDPSADPGATRESAPFCYDIAEKTSILRTYLENNWENTPHPIEISLKKPFPGSDWRRPSEHIIGLEILGFAGSMAEAIIVRSAISILEEEGYSDLTIALNSIGDKDSVADYDRMLSNYIRKNVQGMPAELRTEIKKSIYSLVRNKDPKFEKWATEAPKSMSFLSETSRIHFKEVLEYVESFDLPYIIDTSLIGCPEFVSHVIFEIRQGDTVLANGYRYSRLSKKLGFKRELPAIGATIAWKKSKEHAPQAPAKPRFYLIQLGFGAKIHALKTLETLRKAKIAVIHSLTKDKMQSQMGSAENARVPYILLVGQKEAIENSVVVRDTNTRVQETVFLKDLPEYLKKLK</sequence>
<dbReference type="GO" id="GO:0005737">
    <property type="term" value="C:cytoplasm"/>
    <property type="evidence" value="ECO:0007669"/>
    <property type="project" value="InterPro"/>
</dbReference>
<dbReference type="Gene3D" id="3.30.930.10">
    <property type="entry name" value="Bira Bifunctional Protein, Domain 2"/>
    <property type="match status" value="1"/>
</dbReference>
<feature type="domain" description="Anticodon-binding" evidence="5">
    <location>
        <begin position="324"/>
        <end position="399"/>
    </location>
</feature>
<reference evidence="6 7" key="1">
    <citation type="journal article" date="2016" name="Nat. Commun.">
        <title>Thousands of microbial genomes shed light on interconnected biogeochemical processes in an aquifer system.</title>
        <authorList>
            <person name="Anantharaman K."/>
            <person name="Brown C.T."/>
            <person name="Hug L.A."/>
            <person name="Sharon I."/>
            <person name="Castelle C.J."/>
            <person name="Probst A.J."/>
            <person name="Thomas B.C."/>
            <person name="Singh A."/>
            <person name="Wilkins M.J."/>
            <person name="Karaoz U."/>
            <person name="Brodie E.L."/>
            <person name="Williams K.H."/>
            <person name="Hubbard S.S."/>
            <person name="Banfield J.F."/>
        </authorList>
    </citation>
    <scope>NUCLEOTIDE SEQUENCE [LARGE SCALE GENOMIC DNA]</scope>
</reference>
<keyword evidence="2" id="KW-0030">Aminoacyl-tRNA synthetase</keyword>
<feature type="compositionally biased region" description="Basic and acidic residues" evidence="4">
    <location>
        <begin position="45"/>
        <end position="56"/>
    </location>
</feature>
<dbReference type="InterPro" id="IPR004516">
    <property type="entry name" value="HisRS/HisZ"/>
</dbReference>
<protein>
    <recommendedName>
        <fullName evidence="3">Histidyl-tRNA synthetase</fullName>
    </recommendedName>
</protein>
<dbReference type="PANTHER" id="PTHR43707:SF1">
    <property type="entry name" value="HISTIDINE--TRNA LIGASE, MITOCHONDRIAL-RELATED"/>
    <property type="match status" value="1"/>
</dbReference>
<evidence type="ECO:0000256" key="1">
    <source>
        <dbReference type="ARBA" id="ARBA00008226"/>
    </source>
</evidence>
<dbReference type="EMBL" id="MHWD01000024">
    <property type="protein sequence ID" value="OHB03274.1"/>
    <property type="molecule type" value="Genomic_DNA"/>
</dbReference>
<evidence type="ECO:0000313" key="7">
    <source>
        <dbReference type="Proteomes" id="UP000179283"/>
    </source>
</evidence>
<proteinExistence type="inferred from homology"/>
<comment type="similarity">
    <text evidence="1">Belongs to the class-II aminoacyl-tRNA synthetase family.</text>
</comment>
<keyword evidence="2" id="KW-0436">Ligase</keyword>
<feature type="region of interest" description="Disordered" evidence="4">
    <location>
        <begin position="36"/>
        <end position="66"/>
    </location>
</feature>
<evidence type="ECO:0000256" key="4">
    <source>
        <dbReference type="SAM" id="MobiDB-lite"/>
    </source>
</evidence>
<evidence type="ECO:0000259" key="5">
    <source>
        <dbReference type="Pfam" id="PF03129"/>
    </source>
</evidence>
<dbReference type="InterPro" id="IPR045864">
    <property type="entry name" value="aa-tRNA-synth_II/BPL/LPL"/>
</dbReference>
<dbReference type="Pfam" id="PF03129">
    <property type="entry name" value="HGTP_anticodon"/>
    <property type="match status" value="1"/>
</dbReference>
<dbReference type="GO" id="GO:0004821">
    <property type="term" value="F:histidine-tRNA ligase activity"/>
    <property type="evidence" value="ECO:0007669"/>
    <property type="project" value="TreeGrafter"/>
</dbReference>
<name>A0A1G2U1B5_9BACT</name>
<dbReference type="SUPFAM" id="SSF52954">
    <property type="entry name" value="Class II aaRS ABD-related"/>
    <property type="match status" value="1"/>
</dbReference>
<evidence type="ECO:0000313" key="6">
    <source>
        <dbReference type="EMBL" id="OHB03274.1"/>
    </source>
</evidence>
<feature type="region of interest" description="Disordered" evidence="4">
    <location>
        <begin position="1"/>
        <end position="22"/>
    </location>
</feature>
<dbReference type="PANTHER" id="PTHR43707">
    <property type="entry name" value="HISTIDYL-TRNA SYNTHETASE"/>
    <property type="match status" value="1"/>
</dbReference>
<evidence type="ECO:0000256" key="3">
    <source>
        <dbReference type="ARBA" id="ARBA00030619"/>
    </source>
</evidence>
<dbReference type="InterPro" id="IPR036621">
    <property type="entry name" value="Anticodon-bd_dom_sf"/>
</dbReference>
<dbReference type="Gene3D" id="3.40.50.800">
    <property type="entry name" value="Anticodon-binding domain"/>
    <property type="match status" value="1"/>
</dbReference>
<gene>
    <name evidence="6" type="ORF">A2920_00150</name>
</gene>
<dbReference type="AlphaFoldDB" id="A0A1G2U1B5"/>